<dbReference type="AlphaFoldDB" id="A0A263D970"/>
<dbReference type="InterPro" id="IPR003826">
    <property type="entry name" value="AdoMetDC_fam_prok"/>
</dbReference>
<dbReference type="SUPFAM" id="SSF56276">
    <property type="entry name" value="S-adenosylmethionine decarboxylase"/>
    <property type="match status" value="1"/>
</dbReference>
<dbReference type="PANTHER" id="PTHR33866">
    <property type="entry name" value="S-ADENOSYLMETHIONINE DECARBOXYLASE PROENZYME"/>
    <property type="match status" value="1"/>
</dbReference>
<accession>A0A263D970</accession>
<gene>
    <name evidence="11" type="primary">speD</name>
    <name evidence="10" type="synonym">speH</name>
    <name evidence="11" type="ORF">CFN78_05460</name>
</gene>
<comment type="function">
    <text evidence="10">Catalyzes the decarboxylation of S-adenosylmethionine to S-adenosylmethioninamine (dcAdoMet), the propylamine donor required for the synthesis of the polyamines spermine and spermidine from the diamine putrescine.</text>
</comment>
<dbReference type="GO" id="GO:0005829">
    <property type="term" value="C:cytosol"/>
    <property type="evidence" value="ECO:0007669"/>
    <property type="project" value="TreeGrafter"/>
</dbReference>
<comment type="subunit">
    <text evidence="10">Heterotetramer of two alpha and two beta chains arranged as a dimer of alpha/beta heterodimers.</text>
</comment>
<evidence type="ECO:0000256" key="9">
    <source>
        <dbReference type="ARBA" id="ARBA00023317"/>
    </source>
</evidence>
<keyword evidence="4 10" id="KW-0745">Spermidine biosynthesis</keyword>
<evidence type="ECO:0000256" key="10">
    <source>
        <dbReference type="HAMAP-Rule" id="MF_00464"/>
    </source>
</evidence>
<keyword evidence="12" id="KW-1185">Reference proteome</keyword>
<dbReference type="InterPro" id="IPR017716">
    <property type="entry name" value="S-AdoMet_deCOase_pro-enz"/>
</dbReference>
<comment type="catalytic activity">
    <reaction evidence="10">
        <text>S-adenosyl-L-methionine + H(+) = S-adenosyl 3-(methylsulfanyl)propylamine + CO2</text>
        <dbReference type="Rhea" id="RHEA:15981"/>
        <dbReference type="ChEBI" id="CHEBI:15378"/>
        <dbReference type="ChEBI" id="CHEBI:16526"/>
        <dbReference type="ChEBI" id="CHEBI:57443"/>
        <dbReference type="ChEBI" id="CHEBI:59789"/>
        <dbReference type="EC" id="4.1.1.50"/>
    </reaction>
</comment>
<feature type="active site" description="Proton donor; for catalytic activity" evidence="10">
    <location>
        <position position="91"/>
    </location>
</feature>
<feature type="active site" description="Schiff-base intermediate with substrate; via pyruvic acid" evidence="10">
    <location>
        <position position="71"/>
    </location>
</feature>
<keyword evidence="5 10" id="KW-0620">Polyamine biosynthesis</keyword>
<feature type="chain" id="PRO_5023360104" description="S-adenosylmethionine decarboxylase beta chain" evidence="10">
    <location>
        <begin position="1"/>
        <end position="70"/>
    </location>
</feature>
<name>A0A263D970_9PSEU</name>
<dbReference type="EC" id="4.1.1.50" evidence="10"/>
<organism evidence="11 12">
    <name type="scientific">Amycolatopsis antarctica</name>
    <dbReference type="NCBI Taxonomy" id="1854586"/>
    <lineage>
        <taxon>Bacteria</taxon>
        <taxon>Bacillati</taxon>
        <taxon>Actinomycetota</taxon>
        <taxon>Actinomycetes</taxon>
        <taxon>Pseudonocardiales</taxon>
        <taxon>Pseudonocardiaceae</taxon>
        <taxon>Amycolatopsis</taxon>
    </lineage>
</organism>
<dbReference type="InterPro" id="IPR016067">
    <property type="entry name" value="S-AdoMet_deCO2ase_core"/>
</dbReference>
<dbReference type="Gene3D" id="3.60.90.10">
    <property type="entry name" value="S-adenosylmethionine decarboxylase"/>
    <property type="match status" value="1"/>
</dbReference>
<feature type="active site" description="Proton acceptor; for processing activity" evidence="10">
    <location>
        <position position="76"/>
    </location>
</feature>
<comment type="pathway">
    <text evidence="10">Amine and polyamine biosynthesis; S-adenosylmethioninamine biosynthesis; S-adenosylmethioninamine from S-adenosyl-L-methionine: step 1/1.</text>
</comment>
<dbReference type="InParanoid" id="A0A263D970"/>
<evidence type="ECO:0000313" key="11">
    <source>
        <dbReference type="EMBL" id="OZM74558.1"/>
    </source>
</evidence>
<comment type="PTM">
    <text evidence="10">Is synthesized initially as an inactive proenzyme. Formation of the active enzyme involves a self-maturation process in which the active site pyruvoyl group is generated from an internal serine residue via an autocatalytic post-translational modification. Two non-identical subunits are generated from the proenzyme in this reaction, and the pyruvate is formed at the N-terminus of the alpha chain, which is derived from the carboxyl end of the proenzyme. The post-translation cleavage follows an unusual pathway, termed non-hydrolytic serinolysis, in which the side chain hydroxyl group of the serine supplies its oxygen atom to form the C-terminus of the beta chain, while the remainder of the serine residue undergoes an oxidative deamination to produce ammonia and the pyruvoyl group blocking the N-terminus of the alpha chain.</text>
</comment>
<feature type="site" description="Cleavage (non-hydrolytic); by autolysis" evidence="10">
    <location>
        <begin position="70"/>
        <end position="71"/>
    </location>
</feature>
<dbReference type="OrthoDB" id="9793120at2"/>
<dbReference type="RefSeq" id="WP_094861457.1">
    <property type="nucleotide sequence ID" value="NZ_NKYE01000002.1"/>
</dbReference>
<keyword evidence="2 10" id="KW-0210">Decarboxylase</keyword>
<evidence type="ECO:0000256" key="6">
    <source>
        <dbReference type="ARBA" id="ARBA00023145"/>
    </source>
</evidence>
<dbReference type="EMBL" id="NKYE01000002">
    <property type="protein sequence ID" value="OZM74558.1"/>
    <property type="molecule type" value="Genomic_DNA"/>
</dbReference>
<evidence type="ECO:0000256" key="1">
    <source>
        <dbReference type="ARBA" id="ARBA00022691"/>
    </source>
</evidence>
<keyword evidence="7 10" id="KW-0456">Lyase</keyword>
<protein>
    <recommendedName>
        <fullName evidence="10">S-adenosylmethionine decarboxylase proenzyme</fullName>
        <shortName evidence="10">AdoMetDC</shortName>
        <shortName evidence="10">SAMDC</shortName>
        <ecNumber evidence="10">4.1.1.50</ecNumber>
    </recommendedName>
    <component>
        <recommendedName>
            <fullName evidence="10">S-adenosylmethionine decarboxylase beta chain</fullName>
        </recommendedName>
    </component>
    <component>
        <recommendedName>
            <fullName evidence="10">S-adenosylmethionine decarboxylase alpha chain</fullName>
        </recommendedName>
    </component>
</protein>
<keyword evidence="3 10" id="KW-0068">Autocatalytic cleavage</keyword>
<evidence type="ECO:0000256" key="7">
    <source>
        <dbReference type="ARBA" id="ARBA00023239"/>
    </source>
</evidence>
<sequence>MTAEPAPVGTFAGRHVLAELSGVAPEKLNDIPFLRDALTQALVAADATVCQVIAHRFQPQGATVLALLAESHASIHTYPEIGAAFVDVFTCGVRADPEVAVHLLAEALGAMADSVSVVDRGREPAHHRR</sequence>
<dbReference type="NCBIfam" id="TIGR03330">
    <property type="entry name" value="SAM_DCase_Bsu"/>
    <property type="match status" value="1"/>
</dbReference>
<keyword evidence="6 10" id="KW-0865">Zymogen</keyword>
<dbReference type="HAMAP" id="MF_00464">
    <property type="entry name" value="AdoMetDC_1"/>
    <property type="match status" value="1"/>
</dbReference>
<dbReference type="GO" id="GO:0004014">
    <property type="term" value="F:adenosylmethionine decarboxylase activity"/>
    <property type="evidence" value="ECO:0007669"/>
    <property type="project" value="UniProtKB-UniRule"/>
</dbReference>
<feature type="modified residue" description="Pyruvic acid (Ser); by autocatalysis" evidence="10">
    <location>
        <position position="71"/>
    </location>
</feature>
<evidence type="ECO:0000313" key="12">
    <source>
        <dbReference type="Proteomes" id="UP000242444"/>
    </source>
</evidence>
<dbReference type="PANTHER" id="PTHR33866:SF2">
    <property type="entry name" value="S-ADENOSYLMETHIONINE DECARBOXYLASE PROENZYME"/>
    <property type="match status" value="1"/>
</dbReference>
<keyword evidence="8 10" id="KW-0704">Schiff base</keyword>
<feature type="chain" id="PRO_5023360105" description="S-adenosylmethionine decarboxylase alpha chain" evidence="10">
    <location>
        <begin position="71"/>
        <end position="129"/>
    </location>
</feature>
<keyword evidence="9 10" id="KW-0670">Pyruvate</keyword>
<comment type="cofactor">
    <cofactor evidence="10">
        <name>pyruvate</name>
        <dbReference type="ChEBI" id="CHEBI:15361"/>
    </cofactor>
    <text evidence="10">Binds 1 pyruvoyl group covalently per subunit.</text>
</comment>
<proteinExistence type="inferred from homology"/>
<keyword evidence="1 10" id="KW-0949">S-adenosyl-L-methionine</keyword>
<comment type="caution">
    <text evidence="11">The sequence shown here is derived from an EMBL/GenBank/DDBJ whole genome shotgun (WGS) entry which is preliminary data.</text>
</comment>
<evidence type="ECO:0000256" key="3">
    <source>
        <dbReference type="ARBA" id="ARBA00022813"/>
    </source>
</evidence>
<dbReference type="UniPathway" id="UPA00331">
    <property type="reaction ID" value="UER00451"/>
</dbReference>
<dbReference type="Proteomes" id="UP000242444">
    <property type="component" value="Unassembled WGS sequence"/>
</dbReference>
<comment type="similarity">
    <text evidence="10">Belongs to the prokaryotic AdoMetDC family. Type 1 subfamily.</text>
</comment>
<evidence type="ECO:0000256" key="5">
    <source>
        <dbReference type="ARBA" id="ARBA00023115"/>
    </source>
</evidence>
<dbReference type="Pfam" id="PF02675">
    <property type="entry name" value="AdoMet_dc"/>
    <property type="match status" value="1"/>
</dbReference>
<evidence type="ECO:0000256" key="8">
    <source>
        <dbReference type="ARBA" id="ARBA00023270"/>
    </source>
</evidence>
<reference evidence="11 12" key="1">
    <citation type="submission" date="2017-07" db="EMBL/GenBank/DDBJ databases">
        <title>Amycolatopsis antarcticus sp. nov., isolated from the surface of an Antarcticus brown macroalga.</title>
        <authorList>
            <person name="Wang J."/>
            <person name="Leiva S."/>
            <person name="Huang J."/>
            <person name="Huang Y."/>
        </authorList>
    </citation>
    <scope>NUCLEOTIDE SEQUENCE [LARGE SCALE GENOMIC DNA]</scope>
    <source>
        <strain evidence="11 12">AU-G6</strain>
    </source>
</reference>
<evidence type="ECO:0000256" key="2">
    <source>
        <dbReference type="ARBA" id="ARBA00022793"/>
    </source>
</evidence>
<evidence type="ECO:0000256" key="4">
    <source>
        <dbReference type="ARBA" id="ARBA00023066"/>
    </source>
</evidence>
<dbReference type="GO" id="GO:0008295">
    <property type="term" value="P:spermidine biosynthetic process"/>
    <property type="evidence" value="ECO:0007669"/>
    <property type="project" value="UniProtKB-UniRule"/>
</dbReference>